<gene>
    <name evidence="4" type="primary">spoIIIAA</name>
    <name evidence="4" type="ORF">KS419_10715</name>
</gene>
<organism evidence="4 5">
    <name type="scientific">Evansella tamaricis</name>
    <dbReference type="NCBI Taxonomy" id="2069301"/>
    <lineage>
        <taxon>Bacteria</taxon>
        <taxon>Bacillati</taxon>
        <taxon>Bacillota</taxon>
        <taxon>Bacilli</taxon>
        <taxon>Bacillales</taxon>
        <taxon>Bacillaceae</taxon>
        <taxon>Evansella</taxon>
    </lineage>
</organism>
<evidence type="ECO:0000259" key="3">
    <source>
        <dbReference type="SMART" id="SM00382"/>
    </source>
</evidence>
<dbReference type="NCBIfam" id="TIGR02858">
    <property type="entry name" value="spore_III_AA"/>
    <property type="match status" value="1"/>
</dbReference>
<evidence type="ECO:0000256" key="1">
    <source>
        <dbReference type="ARBA" id="ARBA00022741"/>
    </source>
</evidence>
<dbReference type="Proteomes" id="UP000784880">
    <property type="component" value="Unassembled WGS sequence"/>
</dbReference>
<feature type="domain" description="AAA+ ATPase" evidence="3">
    <location>
        <begin position="141"/>
        <end position="290"/>
    </location>
</feature>
<protein>
    <submittedName>
        <fullName evidence="4">Stage III sporulation protein AA</fullName>
    </submittedName>
</protein>
<accession>A0ABS6JEX7</accession>
<sequence length="310" mass="34767">MKEILHVLPENVRALTLKLPKDILNEVEEIRLRVNRPVEVRTYKRTYVLPNEAAPFVFSEKESILMMSLLSKHSVYRLEEELKRGYITITGGHRVGLAGRVVMEKGEVKGIRDISSFNIRVAKQKKGVSKPFLKQLHQGGNWCHTLIIGPPKTGKTTLLRDLAREMSLGVKTENMPSKNVGIIDERSEIAGSVKGVPQHDFGVKVDILDSCPKAEGLMMMIRSMSPEVLVVDEIGRKEDGEAIMEAVHAGVTIFASVHGSSLEDVKARPTIASLIDQSFFQRVIELNPHTRQGIVRRLEWKRRNPGVVKV</sequence>
<dbReference type="SMART" id="SM00382">
    <property type="entry name" value="AAA"/>
    <property type="match status" value="1"/>
</dbReference>
<dbReference type="PANTHER" id="PTHR20953:SF3">
    <property type="entry name" value="P-LOOP CONTAINING NUCLEOSIDE TRIPHOSPHATE HYDROLASES SUPERFAMILY PROTEIN"/>
    <property type="match status" value="1"/>
</dbReference>
<reference evidence="4 5" key="1">
    <citation type="submission" date="2021-06" db="EMBL/GenBank/DDBJ databases">
        <title>Bacillus sp. RD4P76, an endophyte from a halophyte.</title>
        <authorList>
            <person name="Sun J.-Q."/>
        </authorList>
    </citation>
    <scope>NUCLEOTIDE SEQUENCE [LARGE SCALE GENOMIC DNA]</scope>
    <source>
        <strain evidence="4 5">CGMCC 1.15917</strain>
    </source>
</reference>
<evidence type="ECO:0000313" key="5">
    <source>
        <dbReference type="Proteomes" id="UP000784880"/>
    </source>
</evidence>
<evidence type="ECO:0000313" key="4">
    <source>
        <dbReference type="EMBL" id="MBU9712214.1"/>
    </source>
</evidence>
<dbReference type="RefSeq" id="WP_217066402.1">
    <property type="nucleotide sequence ID" value="NZ_JAHQCS010000095.1"/>
</dbReference>
<comment type="caution">
    <text evidence="4">The sequence shown here is derived from an EMBL/GenBank/DDBJ whole genome shotgun (WGS) entry which is preliminary data.</text>
</comment>
<name>A0ABS6JEX7_9BACI</name>
<keyword evidence="5" id="KW-1185">Reference proteome</keyword>
<keyword evidence="2" id="KW-0067">ATP-binding</keyword>
<proteinExistence type="predicted"/>
<dbReference type="Pfam" id="PF19568">
    <property type="entry name" value="Spore_III_AA"/>
    <property type="match status" value="1"/>
</dbReference>
<dbReference type="PANTHER" id="PTHR20953">
    <property type="entry name" value="KINASE-RELATED"/>
    <property type="match status" value="1"/>
</dbReference>
<keyword evidence="1" id="KW-0547">Nucleotide-binding</keyword>
<dbReference type="InterPro" id="IPR003593">
    <property type="entry name" value="AAA+_ATPase"/>
</dbReference>
<dbReference type="InterPro" id="IPR014217">
    <property type="entry name" value="Spore_III_AA"/>
</dbReference>
<dbReference type="InterPro" id="IPR045735">
    <property type="entry name" value="Spore_III_AA_AAA+_ATPase"/>
</dbReference>
<evidence type="ECO:0000256" key="2">
    <source>
        <dbReference type="ARBA" id="ARBA00022840"/>
    </source>
</evidence>
<dbReference type="EMBL" id="JAHQCS010000095">
    <property type="protein sequence ID" value="MBU9712214.1"/>
    <property type="molecule type" value="Genomic_DNA"/>
</dbReference>